<gene>
    <name evidence="3 5" type="primary">tln-1</name>
    <name evidence="3" type="ORF">CELE_Y71G12B.11</name>
    <name evidence="5" type="ORF">Y71G12B.11</name>
</gene>
<dbReference type="RefSeq" id="NP_001300476.1">
    <property type="nucleotide sequence ID" value="NM_001313547.3"/>
</dbReference>
<dbReference type="PANTHER" id="PTHR19981:SF1">
    <property type="entry name" value="RHEA, ISOFORM B"/>
    <property type="match status" value="1"/>
</dbReference>
<evidence type="ECO:0000259" key="2">
    <source>
        <dbReference type="PROSITE" id="PS50945"/>
    </source>
</evidence>
<feature type="coiled-coil region" evidence="1">
    <location>
        <begin position="22"/>
        <end position="49"/>
    </location>
</feature>
<dbReference type="Bgee" id="WBGene00006771">
    <property type="expression patterns" value="Expressed in pharyngeal muscle cell (C elegans) and 12 other cell types or tissues"/>
</dbReference>
<evidence type="ECO:0007829" key="6">
    <source>
        <dbReference type="PeptideAtlas" id="A0A0K3AUD9"/>
    </source>
</evidence>
<evidence type="ECO:0000313" key="3">
    <source>
        <dbReference type="EMBL" id="CTQ86415.1"/>
    </source>
</evidence>
<protein>
    <submittedName>
        <fullName evidence="3">I/LWEQ domain-containing protein</fullName>
    </submittedName>
</protein>
<name>A0A0K3AUD9_CAEEL</name>
<keyword evidence="1" id="KW-0175">Coiled coil</keyword>
<dbReference type="CTD" id="171736"/>
<keyword evidence="4" id="KW-1185">Reference proteome</keyword>
<dbReference type="SMR" id="A0A0K3AUD9"/>
<accession>A0A0K3AUD9</accession>
<keyword evidence="6" id="KW-1267">Proteomics identification</keyword>
<dbReference type="GO" id="GO:0003779">
    <property type="term" value="F:actin binding"/>
    <property type="evidence" value="ECO:0007669"/>
    <property type="project" value="InterPro"/>
</dbReference>
<dbReference type="AlphaFoldDB" id="A0A0K3AUD9"/>
<dbReference type="WormBase" id="Y71G12B.11g">
    <property type="protein sequence ID" value="CE50357"/>
    <property type="gene ID" value="WBGene00006771"/>
    <property type="gene designation" value="tln-1"/>
</dbReference>
<dbReference type="PeptideAtlas" id="A0A0K3AUD9"/>
<dbReference type="EMBL" id="BX284601">
    <property type="protein sequence ID" value="CTQ86415.1"/>
    <property type="molecule type" value="Genomic_DNA"/>
</dbReference>
<reference evidence="3 4" key="1">
    <citation type="journal article" date="1998" name="Science">
        <title>Genome sequence of the nematode C. elegans: a platform for investigating biology.</title>
        <authorList>
            <consortium name="The C. elegans sequencing consortium"/>
            <person name="Sulson J.E."/>
            <person name="Waterston R."/>
        </authorList>
    </citation>
    <scope>NUCLEOTIDE SEQUENCE [LARGE SCALE GENOMIC DNA]</scope>
    <source>
        <strain evidence="3 4">Bristol N2</strain>
    </source>
</reference>
<dbReference type="GeneID" id="171736"/>
<evidence type="ECO:0000256" key="1">
    <source>
        <dbReference type="SAM" id="Coils"/>
    </source>
</evidence>
<dbReference type="OrthoDB" id="10262320at2759"/>
<evidence type="ECO:0000313" key="4">
    <source>
        <dbReference type="Proteomes" id="UP000001940"/>
    </source>
</evidence>
<sequence length="58" mass="6702">MIARDDRNIAISDRLVNGIAQVMDAQEEVLRKERELGEARHKLAHLNKARYERDGEEA</sequence>
<feature type="domain" description="I/LWEQ" evidence="2">
    <location>
        <begin position="1"/>
        <end position="54"/>
    </location>
</feature>
<proteinExistence type="evidence at protein level"/>
<dbReference type="Proteomes" id="UP000001940">
    <property type="component" value="Chromosome I"/>
</dbReference>
<dbReference type="PANTHER" id="PTHR19981">
    <property type="entry name" value="TALIN"/>
    <property type="match status" value="1"/>
</dbReference>
<evidence type="ECO:0000313" key="5">
    <source>
        <dbReference type="WormBase" id="Y71G12B.11g"/>
    </source>
</evidence>
<dbReference type="PROSITE" id="PS50945">
    <property type="entry name" value="I_LWEQ"/>
    <property type="match status" value="1"/>
</dbReference>
<organism evidence="3 4">
    <name type="scientific">Caenorhabditis elegans</name>
    <dbReference type="NCBI Taxonomy" id="6239"/>
    <lineage>
        <taxon>Eukaryota</taxon>
        <taxon>Metazoa</taxon>
        <taxon>Ecdysozoa</taxon>
        <taxon>Nematoda</taxon>
        <taxon>Chromadorea</taxon>
        <taxon>Rhabditida</taxon>
        <taxon>Rhabditina</taxon>
        <taxon>Rhabditomorpha</taxon>
        <taxon>Rhabditoidea</taxon>
        <taxon>Rhabditidae</taxon>
        <taxon>Peloderinae</taxon>
        <taxon>Caenorhabditis</taxon>
    </lineage>
</organism>
<dbReference type="Pfam" id="PF01608">
    <property type="entry name" value="I_LWEQ"/>
    <property type="match status" value="1"/>
</dbReference>
<dbReference type="AGR" id="WB:WBGene00006771"/>
<dbReference type="InterPro" id="IPR002558">
    <property type="entry name" value="ILWEQ_dom"/>
</dbReference>
<dbReference type="ExpressionAtlas" id="A0A0K3AUD9">
    <property type="expression patterns" value="baseline and differential"/>
</dbReference>